<keyword evidence="8 12" id="KW-0472">Membrane</keyword>
<comment type="subcellular location">
    <subcellularLocation>
        <location evidence="12">Cellular thylakoid membrane</location>
        <topology evidence="12">Single-pass membrane protein</topology>
    </subcellularLocation>
    <subcellularLocation>
        <location evidence="11">Endomembrane system</location>
        <topology evidence="11">Single-pass membrane protein</topology>
    </subcellularLocation>
</comment>
<evidence type="ECO:0000313" key="16">
    <source>
        <dbReference type="Proteomes" id="UP000271624"/>
    </source>
</evidence>
<keyword evidence="3 12" id="KW-0138">CF(0)</keyword>
<feature type="compositionally biased region" description="Basic and acidic residues" evidence="14">
    <location>
        <begin position="100"/>
        <end position="122"/>
    </location>
</feature>
<dbReference type="PANTHER" id="PTHR33445:SF2">
    <property type="entry name" value="ATP SYNTHASE SUBUNIT B', CHLOROPLASTIC"/>
    <property type="match status" value="1"/>
</dbReference>
<dbReference type="InterPro" id="IPR028987">
    <property type="entry name" value="ATP_synth_B-like_membr_sf"/>
</dbReference>
<evidence type="ECO:0000256" key="7">
    <source>
        <dbReference type="ARBA" id="ARBA00023065"/>
    </source>
</evidence>
<comment type="caution">
    <text evidence="15">The sequence shown here is derived from an EMBL/GenBank/DDBJ whole genome shotgun (WGS) entry which is preliminary data.</text>
</comment>
<dbReference type="SUPFAM" id="SSF81573">
    <property type="entry name" value="F1F0 ATP synthase subunit B, membrane domain"/>
    <property type="match status" value="1"/>
</dbReference>
<dbReference type="OrthoDB" id="426571at2"/>
<feature type="transmembrane region" description="Helical" evidence="12">
    <location>
        <begin position="6"/>
        <end position="27"/>
    </location>
</feature>
<dbReference type="GO" id="GO:0045259">
    <property type="term" value="C:proton-transporting ATP synthase complex"/>
    <property type="evidence" value="ECO:0007669"/>
    <property type="project" value="UniProtKB-KW"/>
</dbReference>
<reference evidence="15" key="2">
    <citation type="journal article" date="2019" name="Genome Biol. Evol.">
        <title>Day and night: Metabolic profiles and evolutionary relationships of six axenic non-marine cyanobacteria.</title>
        <authorList>
            <person name="Will S.E."/>
            <person name="Henke P."/>
            <person name="Boedeker C."/>
            <person name="Huang S."/>
            <person name="Brinkmann H."/>
            <person name="Rohde M."/>
            <person name="Jarek M."/>
            <person name="Friedl T."/>
            <person name="Seufert S."/>
            <person name="Schumacher M."/>
            <person name="Overmann J."/>
            <person name="Neumann-Schaal M."/>
            <person name="Petersen J."/>
        </authorList>
    </citation>
    <scope>NUCLEOTIDE SEQUENCE [LARGE SCALE GENOMIC DNA]</scope>
    <source>
        <strain evidence="15">PCC 7102</strain>
    </source>
</reference>
<evidence type="ECO:0000256" key="6">
    <source>
        <dbReference type="ARBA" id="ARBA00022989"/>
    </source>
</evidence>
<dbReference type="InterPro" id="IPR034679">
    <property type="entry name" value="ATP_synth_b"/>
</dbReference>
<protein>
    <recommendedName>
        <fullName evidence="12">ATP synthase subunit b'</fullName>
    </recommendedName>
    <alternativeName>
        <fullName evidence="12">ATP synthase F(0) sector subunit b'</fullName>
    </alternativeName>
    <alternativeName>
        <fullName evidence="12">ATPase subunit II</fullName>
    </alternativeName>
    <alternativeName>
        <fullName evidence="12">F-type ATPase subunit b'</fullName>
        <shortName evidence="12">F-ATPase subunit b'</shortName>
    </alternativeName>
</protein>
<keyword evidence="2 12" id="KW-0813">Transport</keyword>
<dbReference type="RefSeq" id="WP_127083426.1">
    <property type="nucleotide sequence ID" value="NZ_RSCL01000013.1"/>
</dbReference>
<dbReference type="InterPro" id="IPR050059">
    <property type="entry name" value="ATP_synthase_B_chain"/>
</dbReference>
<evidence type="ECO:0000256" key="8">
    <source>
        <dbReference type="ARBA" id="ARBA00023136"/>
    </source>
</evidence>
<sequence length="141" mass="16106">MFDFDATLPLMALQFLLLAALLNSIFYKPLTKALDDRDNYIRTNKVDARERLDKAERIAKDYELQLAEARKQAQAAINQAEADAQSIYSKSIAEAQQEVQKQREEASREIESQKESAMRSLEQRVDSLSQQILDKLLGQTV</sequence>
<keyword evidence="12" id="KW-0793">Thylakoid</keyword>
<comment type="subunit">
    <text evidence="12">F-type ATPases have 2 components, F(1) - the catalytic core - and F(0) - the membrane proton channel. F(1) has five subunits: alpha(3), beta(3), gamma(1), delta(1), epsilon(1). F(0) has four main subunits: a(1), b(1), b'(1) and c(10-14). The alpha and beta chains form an alternating ring which encloses part of the gamma chain. F(1) is attached to F(0) by a central stalk formed by the gamma and epsilon chains, while a peripheral stalk is formed by the delta, b and b' chains.</text>
</comment>
<accession>A0A433VBM5</accession>
<evidence type="ECO:0000256" key="13">
    <source>
        <dbReference type="RuleBase" id="RU003848"/>
    </source>
</evidence>
<feature type="region of interest" description="Disordered" evidence="14">
    <location>
        <begin position="98"/>
        <end position="122"/>
    </location>
</feature>
<name>A0A433VBM5_9CYAN</name>
<evidence type="ECO:0000256" key="14">
    <source>
        <dbReference type="SAM" id="MobiDB-lite"/>
    </source>
</evidence>
<dbReference type="Proteomes" id="UP000271624">
    <property type="component" value="Unassembled WGS sequence"/>
</dbReference>
<comment type="function">
    <text evidence="12">Component of the F(0) channel, it forms part of the peripheral stalk, linking F(1) to F(0). The b'-subunit is a diverged and duplicated form of b found in plants and photosynthetic bacteria.</text>
</comment>
<gene>
    <name evidence="12" type="primary">atpF2</name>
    <name evidence="12" type="synonym">atpG</name>
    <name evidence="15" type="ORF">DSM106972_051020</name>
</gene>
<proteinExistence type="inferred from homology"/>
<evidence type="ECO:0000256" key="2">
    <source>
        <dbReference type="ARBA" id="ARBA00022448"/>
    </source>
</evidence>
<dbReference type="NCBIfam" id="NF005607">
    <property type="entry name" value="PRK07353.1"/>
    <property type="match status" value="1"/>
</dbReference>
<evidence type="ECO:0000256" key="5">
    <source>
        <dbReference type="ARBA" id="ARBA00022781"/>
    </source>
</evidence>
<dbReference type="GO" id="GO:0012505">
    <property type="term" value="C:endomembrane system"/>
    <property type="evidence" value="ECO:0007669"/>
    <property type="project" value="UniProtKB-SubCell"/>
</dbReference>
<dbReference type="GO" id="GO:0046933">
    <property type="term" value="F:proton-transporting ATP synthase activity, rotational mechanism"/>
    <property type="evidence" value="ECO:0007669"/>
    <property type="project" value="UniProtKB-UniRule"/>
</dbReference>
<dbReference type="EMBL" id="RSCL01000013">
    <property type="protein sequence ID" value="RUT03463.1"/>
    <property type="molecule type" value="Genomic_DNA"/>
</dbReference>
<evidence type="ECO:0000256" key="10">
    <source>
        <dbReference type="ARBA" id="ARBA00025198"/>
    </source>
</evidence>
<keyword evidence="6 12" id="KW-1133">Transmembrane helix</keyword>
<dbReference type="GO" id="GO:0031676">
    <property type="term" value="C:plasma membrane-derived thylakoid membrane"/>
    <property type="evidence" value="ECO:0007669"/>
    <property type="project" value="UniProtKB-SubCell"/>
</dbReference>
<dbReference type="InterPro" id="IPR002146">
    <property type="entry name" value="ATP_synth_b/b'su_bac/chlpt"/>
</dbReference>
<dbReference type="HAMAP" id="MF_01399">
    <property type="entry name" value="ATP_synth_bprime"/>
    <property type="match status" value="1"/>
</dbReference>
<dbReference type="GO" id="GO:0046961">
    <property type="term" value="F:proton-transporting ATPase activity, rotational mechanism"/>
    <property type="evidence" value="ECO:0007669"/>
    <property type="project" value="TreeGrafter"/>
</dbReference>
<evidence type="ECO:0000256" key="12">
    <source>
        <dbReference type="HAMAP-Rule" id="MF_01399"/>
    </source>
</evidence>
<keyword evidence="5 12" id="KW-0375">Hydrogen ion transport</keyword>
<dbReference type="HAMAP" id="MF_01398">
    <property type="entry name" value="ATP_synth_b_bprime"/>
    <property type="match status" value="1"/>
</dbReference>
<keyword evidence="7 12" id="KW-0406">Ion transport</keyword>
<keyword evidence="9 12" id="KW-0066">ATP synthesis</keyword>
<evidence type="ECO:0000256" key="3">
    <source>
        <dbReference type="ARBA" id="ARBA00022547"/>
    </source>
</evidence>
<evidence type="ECO:0000313" key="15">
    <source>
        <dbReference type="EMBL" id="RUT03463.1"/>
    </source>
</evidence>
<reference evidence="15" key="1">
    <citation type="submission" date="2018-12" db="EMBL/GenBank/DDBJ databases">
        <authorList>
            <person name="Will S."/>
            <person name="Neumann-Schaal M."/>
            <person name="Henke P."/>
        </authorList>
    </citation>
    <scope>NUCLEOTIDE SEQUENCE</scope>
    <source>
        <strain evidence="15">PCC 7102</strain>
    </source>
</reference>
<dbReference type="AlphaFoldDB" id="A0A433VBM5"/>
<evidence type="ECO:0000256" key="9">
    <source>
        <dbReference type="ARBA" id="ARBA00023310"/>
    </source>
</evidence>
<comment type="similarity">
    <text evidence="1 12 13">Belongs to the ATPase B chain family.</text>
</comment>
<comment type="function">
    <text evidence="10 12">F(1)F(0) ATP synthase produces ATP from ADP in the presence of a proton or sodium gradient. F-type ATPases consist of two structural domains, F(1) containing the extramembraneous catalytic core and F(0) containing the membrane proton channel, linked together by a central stalk and a peripheral stalk. During catalysis, ATP synthesis in the catalytic domain of F(1) is coupled via a rotary mechanism of the central stalk subunits to proton translocation.</text>
</comment>
<evidence type="ECO:0000256" key="1">
    <source>
        <dbReference type="ARBA" id="ARBA00005513"/>
    </source>
</evidence>
<organism evidence="15 16">
    <name type="scientific">Dulcicalothrix desertica PCC 7102</name>
    <dbReference type="NCBI Taxonomy" id="232991"/>
    <lineage>
        <taxon>Bacteria</taxon>
        <taxon>Bacillati</taxon>
        <taxon>Cyanobacteriota</taxon>
        <taxon>Cyanophyceae</taxon>
        <taxon>Nostocales</taxon>
        <taxon>Calotrichaceae</taxon>
        <taxon>Dulcicalothrix</taxon>
    </lineage>
</organism>
<dbReference type="PANTHER" id="PTHR33445">
    <property type="entry name" value="ATP SYNTHASE SUBUNIT B', CHLOROPLASTIC"/>
    <property type="match status" value="1"/>
</dbReference>
<keyword evidence="16" id="KW-1185">Reference proteome</keyword>
<evidence type="ECO:0000256" key="4">
    <source>
        <dbReference type="ARBA" id="ARBA00022692"/>
    </source>
</evidence>
<evidence type="ECO:0000256" key="11">
    <source>
        <dbReference type="ARBA" id="ARBA00037847"/>
    </source>
</evidence>
<dbReference type="Pfam" id="PF00430">
    <property type="entry name" value="ATP-synt_B"/>
    <property type="match status" value="1"/>
</dbReference>
<keyword evidence="4 12" id="KW-0812">Transmembrane</keyword>
<dbReference type="CDD" id="cd06503">
    <property type="entry name" value="ATP-synt_Fo_b"/>
    <property type="match status" value="1"/>
</dbReference>